<protein>
    <submittedName>
        <fullName evidence="2">Flavodoxin family protein</fullName>
    </submittedName>
</protein>
<dbReference type="PROSITE" id="PS00201">
    <property type="entry name" value="FLAVODOXIN"/>
    <property type="match status" value="1"/>
</dbReference>
<gene>
    <name evidence="2" type="ORF">ACJDU8_13820</name>
</gene>
<name>A0ABW8SN36_9CLOT</name>
<dbReference type="Pfam" id="PF12682">
    <property type="entry name" value="Flavodoxin_4"/>
    <property type="match status" value="1"/>
</dbReference>
<reference evidence="2 3" key="1">
    <citation type="submission" date="2024-11" db="EMBL/GenBank/DDBJ databases">
        <authorList>
            <person name="Heng Y.C."/>
            <person name="Lim A.C.H."/>
            <person name="Lee J.K.Y."/>
            <person name="Kittelmann S."/>
        </authorList>
    </citation>
    <scope>NUCLEOTIDE SEQUENCE [LARGE SCALE GENOMIC DNA]</scope>
    <source>
        <strain evidence="2 3">WILCCON 0269</strain>
    </source>
</reference>
<dbReference type="PANTHER" id="PTHR39201:SF1">
    <property type="entry name" value="FLAVODOXIN-LIKE DOMAIN-CONTAINING PROTEIN"/>
    <property type="match status" value="1"/>
</dbReference>
<dbReference type="Proteomes" id="UP001623660">
    <property type="component" value="Unassembled WGS sequence"/>
</dbReference>
<accession>A0ABW8SN36</accession>
<dbReference type="PANTHER" id="PTHR39201">
    <property type="entry name" value="EXPORTED PROTEIN-RELATED"/>
    <property type="match status" value="1"/>
</dbReference>
<dbReference type="Gene3D" id="3.40.50.360">
    <property type="match status" value="1"/>
</dbReference>
<dbReference type="PROSITE" id="PS50902">
    <property type="entry name" value="FLAVODOXIN_LIKE"/>
    <property type="match status" value="1"/>
</dbReference>
<dbReference type="RefSeq" id="WP_406792734.1">
    <property type="nucleotide sequence ID" value="NZ_JBJHZX010000020.1"/>
</dbReference>
<dbReference type="InterPro" id="IPR008254">
    <property type="entry name" value="Flavodoxin/NO_synth"/>
</dbReference>
<feature type="domain" description="Flavodoxin-like" evidence="1">
    <location>
        <begin position="5"/>
        <end position="160"/>
    </location>
</feature>
<dbReference type="InterPro" id="IPR029039">
    <property type="entry name" value="Flavoprotein-like_sf"/>
</dbReference>
<organism evidence="2 3">
    <name type="scientific">Candidatus Clostridium eludens</name>
    <dbReference type="NCBI Taxonomy" id="3381663"/>
    <lineage>
        <taxon>Bacteria</taxon>
        <taxon>Bacillati</taxon>
        <taxon>Bacillota</taxon>
        <taxon>Clostridia</taxon>
        <taxon>Eubacteriales</taxon>
        <taxon>Clostridiaceae</taxon>
        <taxon>Clostridium</taxon>
    </lineage>
</organism>
<dbReference type="EMBL" id="JBJHZX010000020">
    <property type="protein sequence ID" value="MFL0196626.1"/>
    <property type="molecule type" value="Genomic_DNA"/>
</dbReference>
<evidence type="ECO:0000313" key="2">
    <source>
        <dbReference type="EMBL" id="MFL0196626.1"/>
    </source>
</evidence>
<dbReference type="InterPro" id="IPR001226">
    <property type="entry name" value="Flavodoxin_CS"/>
</dbReference>
<evidence type="ECO:0000259" key="1">
    <source>
        <dbReference type="PROSITE" id="PS50902"/>
    </source>
</evidence>
<comment type="caution">
    <text evidence="2">The sequence shown here is derived from an EMBL/GenBank/DDBJ whole genome shotgun (WGS) entry which is preliminary data.</text>
</comment>
<dbReference type="SUPFAM" id="SSF52218">
    <property type="entry name" value="Flavoproteins"/>
    <property type="match status" value="1"/>
</dbReference>
<proteinExistence type="predicted"/>
<evidence type="ECO:0000313" key="3">
    <source>
        <dbReference type="Proteomes" id="UP001623660"/>
    </source>
</evidence>
<sequence length="165" mass="18729">MESKILVVYYSLEGNTKLIAETISNEVSADILEVKPKKDIEPHSKMKYLIGGKQAITKEKPELVHYDVNIENYEILFIGTPVWAWTFAPAIRSFFANTNLKNKKIALFSCNGGANGKTFQNMKAELGENEFLGEIEFKDPLKNDRGENVEKAKKWAQDICKLNIK</sequence>
<keyword evidence="3" id="KW-1185">Reference proteome</keyword>